<reference evidence="2 3" key="1">
    <citation type="submission" date="2024-11" db="EMBL/GenBank/DDBJ databases">
        <title>A near-complete genome assembly of Cinchona calisaya.</title>
        <authorList>
            <person name="Lian D.C."/>
            <person name="Zhao X.W."/>
            <person name="Wei L."/>
        </authorList>
    </citation>
    <scope>NUCLEOTIDE SEQUENCE [LARGE SCALE GENOMIC DNA]</scope>
    <source>
        <tissue evidence="2">Nenye</tissue>
    </source>
</reference>
<comment type="caution">
    <text evidence="2">The sequence shown here is derived from an EMBL/GenBank/DDBJ whole genome shotgun (WGS) entry which is preliminary data.</text>
</comment>
<evidence type="ECO:0000313" key="3">
    <source>
        <dbReference type="Proteomes" id="UP001630127"/>
    </source>
</evidence>
<keyword evidence="3" id="KW-1185">Reference proteome</keyword>
<dbReference type="PANTHER" id="PTHR31973:SF187">
    <property type="entry name" value="MUTATOR TRANSPOSASE MUDRA PROTEIN"/>
    <property type="match status" value="1"/>
</dbReference>
<proteinExistence type="predicted"/>
<gene>
    <name evidence="2" type="ORF">ACH5RR_000438</name>
</gene>
<sequence>MNDDCNQIGDDRIPDFVNYVSDLPNYAEYANLIRKDYEAYIAEKGKGKMQEKEVVSDDELLNPLTYQIMKELYKANNKAIKTIQGEHKQQYYRLRDYCATIIDRNHGSVAIIARKLIATVGRDVNNQMHPLAIALVESECRDSWGWFLETLINHIGKPHERGWIFLSDRQKGLINTIEDQFPGVEHRFCVRHMYANFQPKFKDKQLRDIMWEAAKSCVPEKFEAHMREMPAIS</sequence>
<evidence type="ECO:0000259" key="1">
    <source>
        <dbReference type="Pfam" id="PF10551"/>
    </source>
</evidence>
<dbReference type="AlphaFoldDB" id="A0ABD3B1Q4"/>
<name>A0ABD3B1Q4_9GENT</name>
<dbReference type="InterPro" id="IPR018289">
    <property type="entry name" value="MULE_transposase_dom"/>
</dbReference>
<accession>A0ABD3B1Q4</accession>
<feature type="domain" description="MULE transposase" evidence="1">
    <location>
        <begin position="115"/>
        <end position="196"/>
    </location>
</feature>
<organism evidence="2 3">
    <name type="scientific">Cinchona calisaya</name>
    <dbReference type="NCBI Taxonomy" id="153742"/>
    <lineage>
        <taxon>Eukaryota</taxon>
        <taxon>Viridiplantae</taxon>
        <taxon>Streptophyta</taxon>
        <taxon>Embryophyta</taxon>
        <taxon>Tracheophyta</taxon>
        <taxon>Spermatophyta</taxon>
        <taxon>Magnoliopsida</taxon>
        <taxon>eudicotyledons</taxon>
        <taxon>Gunneridae</taxon>
        <taxon>Pentapetalae</taxon>
        <taxon>asterids</taxon>
        <taxon>lamiids</taxon>
        <taxon>Gentianales</taxon>
        <taxon>Rubiaceae</taxon>
        <taxon>Cinchonoideae</taxon>
        <taxon>Cinchoneae</taxon>
        <taxon>Cinchona</taxon>
    </lineage>
</organism>
<evidence type="ECO:0000313" key="2">
    <source>
        <dbReference type="EMBL" id="KAL3537072.1"/>
    </source>
</evidence>
<dbReference type="Pfam" id="PF10551">
    <property type="entry name" value="MULE"/>
    <property type="match status" value="1"/>
</dbReference>
<dbReference type="EMBL" id="JBJUIK010000001">
    <property type="protein sequence ID" value="KAL3537072.1"/>
    <property type="molecule type" value="Genomic_DNA"/>
</dbReference>
<dbReference type="PANTHER" id="PTHR31973">
    <property type="entry name" value="POLYPROTEIN, PUTATIVE-RELATED"/>
    <property type="match status" value="1"/>
</dbReference>
<dbReference type="Proteomes" id="UP001630127">
    <property type="component" value="Unassembled WGS sequence"/>
</dbReference>
<protein>
    <recommendedName>
        <fullName evidence="1">MULE transposase domain-containing protein</fullName>
    </recommendedName>
</protein>